<reference evidence="1 2" key="1">
    <citation type="journal article" date="2018" name="Front. Microbiol.">
        <title>Prospects for Fungal Bioremediation of Acidic Radioactive Waste Sites: Characterization and Genome Sequence of Rhodotorula taiwanensis MD1149.</title>
        <authorList>
            <person name="Tkavc R."/>
            <person name="Matrosova V.Y."/>
            <person name="Grichenko O.E."/>
            <person name="Gostincar C."/>
            <person name="Volpe R.P."/>
            <person name="Klimenkova P."/>
            <person name="Gaidamakova E.K."/>
            <person name="Zhou C.E."/>
            <person name="Stewart B.J."/>
            <person name="Lyman M.G."/>
            <person name="Malfatti S.A."/>
            <person name="Rubinfeld B."/>
            <person name="Courtot M."/>
            <person name="Singh J."/>
            <person name="Dalgard C.L."/>
            <person name="Hamilton T."/>
            <person name="Frey K.G."/>
            <person name="Gunde-Cimerman N."/>
            <person name="Dugan L."/>
            <person name="Daly M.J."/>
        </authorList>
    </citation>
    <scope>NUCLEOTIDE SEQUENCE [LARGE SCALE GENOMIC DNA]</scope>
    <source>
        <strain evidence="1 2">MD1149</strain>
    </source>
</reference>
<protein>
    <recommendedName>
        <fullName evidence="3">MYND-type domain-containing protein</fullName>
    </recommendedName>
</protein>
<dbReference type="AlphaFoldDB" id="A0A2S5BBT6"/>
<dbReference type="Gene3D" id="6.10.140.2220">
    <property type="match status" value="1"/>
</dbReference>
<evidence type="ECO:0000313" key="2">
    <source>
        <dbReference type="Proteomes" id="UP000237144"/>
    </source>
</evidence>
<dbReference type="EMBL" id="PJQD01000026">
    <property type="protein sequence ID" value="POY74232.1"/>
    <property type="molecule type" value="Genomic_DNA"/>
</dbReference>
<name>A0A2S5BBT6_9BASI</name>
<accession>A0A2S5BBT6</accession>
<sequence>MTDSEMAPADAANVGSLAGLKCIVCDKTATMTCDQCLNVGHIAIPLCSKEHLELIQPAHKLVCGKNAHPFAIPFQQEEANQIYELVNNEDALGSMSDWNQALYWAIRTNCEAKFPGDLKAGLNGLVGVLPTMRGDPYRPVSSDNAKTAGSLREWYTHLIADKMAEDPTGVTVLPGFNLAYNTFTSGAPDTRFDDQWHSLFCHRLIAHVPLINLAVQPTTPQNQRVEAKQLADASLQGLRRFVAETDKDAYKGFRDAVLKSMSKNL</sequence>
<gene>
    <name evidence="1" type="ORF">BMF94_2670</name>
</gene>
<evidence type="ECO:0008006" key="3">
    <source>
        <dbReference type="Google" id="ProtNLM"/>
    </source>
</evidence>
<evidence type="ECO:0000313" key="1">
    <source>
        <dbReference type="EMBL" id="POY74232.1"/>
    </source>
</evidence>
<dbReference type="Proteomes" id="UP000237144">
    <property type="component" value="Unassembled WGS sequence"/>
</dbReference>
<comment type="caution">
    <text evidence="1">The sequence shown here is derived from an EMBL/GenBank/DDBJ whole genome shotgun (WGS) entry which is preliminary data.</text>
</comment>
<organism evidence="1 2">
    <name type="scientific">Rhodotorula taiwanensis</name>
    <dbReference type="NCBI Taxonomy" id="741276"/>
    <lineage>
        <taxon>Eukaryota</taxon>
        <taxon>Fungi</taxon>
        <taxon>Dikarya</taxon>
        <taxon>Basidiomycota</taxon>
        <taxon>Pucciniomycotina</taxon>
        <taxon>Microbotryomycetes</taxon>
        <taxon>Sporidiobolales</taxon>
        <taxon>Sporidiobolaceae</taxon>
        <taxon>Rhodotorula</taxon>
    </lineage>
</organism>
<keyword evidence="2" id="KW-1185">Reference proteome</keyword>
<proteinExistence type="predicted"/>